<comment type="caution">
    <text evidence="6">The sequence shown here is derived from an EMBL/GenBank/DDBJ whole genome shotgun (WGS) entry which is preliminary data.</text>
</comment>
<dbReference type="Pfam" id="PF06803">
    <property type="entry name" value="DUF1232"/>
    <property type="match status" value="1"/>
</dbReference>
<evidence type="ECO:0000256" key="3">
    <source>
        <dbReference type="ARBA" id="ARBA00022989"/>
    </source>
</evidence>
<dbReference type="Proteomes" id="UP001576776">
    <property type="component" value="Unassembled WGS sequence"/>
</dbReference>
<evidence type="ECO:0000256" key="2">
    <source>
        <dbReference type="ARBA" id="ARBA00022692"/>
    </source>
</evidence>
<evidence type="ECO:0000259" key="5">
    <source>
        <dbReference type="Pfam" id="PF06803"/>
    </source>
</evidence>
<evidence type="ECO:0000256" key="1">
    <source>
        <dbReference type="ARBA" id="ARBA00004127"/>
    </source>
</evidence>
<gene>
    <name evidence="6" type="ORF">ACE1B6_22810</name>
</gene>
<dbReference type="EMBL" id="JBHFNS010000084">
    <property type="protein sequence ID" value="MFB2938089.1"/>
    <property type="molecule type" value="Genomic_DNA"/>
</dbReference>
<comment type="subcellular location">
    <subcellularLocation>
        <location evidence="1">Endomembrane system</location>
        <topology evidence="1">Multi-pass membrane protein</topology>
    </subcellularLocation>
</comment>
<dbReference type="InterPro" id="IPR010652">
    <property type="entry name" value="DUF1232"/>
</dbReference>
<name>A0ABV4YGZ2_9CYAN</name>
<keyword evidence="3" id="KW-1133">Transmembrane helix</keyword>
<keyword evidence="2" id="KW-0812">Transmembrane</keyword>
<keyword evidence="4" id="KW-0472">Membrane</keyword>
<proteinExistence type="predicted"/>
<protein>
    <submittedName>
        <fullName evidence="6">YkvA family protein</fullName>
    </submittedName>
</protein>
<dbReference type="RefSeq" id="WP_413259574.1">
    <property type="nucleotide sequence ID" value="NZ_JBHFNS010000084.1"/>
</dbReference>
<sequence length="120" mass="13110">MQLVASALNGAIKDVKKGEIPGIHLDNFLGSLKSLVEKVPFIKDAVAMYYCMKDSETPTFVKGIIAAALIYLFLPEDAIPEWVLGLGFTDDMIVMSTALSAISGNITEAHWQKAEEFFQA</sequence>
<evidence type="ECO:0000313" key="7">
    <source>
        <dbReference type="Proteomes" id="UP001576776"/>
    </source>
</evidence>
<reference evidence="6 7" key="1">
    <citation type="submission" date="2024-09" db="EMBL/GenBank/DDBJ databases">
        <title>Floridaenema gen nov. (Aerosakkonemataceae, Aerosakkonematales ord. nov., Cyanobacteria) from benthic tropical and subtropical fresh waters, with the description of four new species.</title>
        <authorList>
            <person name="Moretto J.A."/>
            <person name="Berthold D.E."/>
            <person name="Lefler F.W."/>
            <person name="Huang I.-S."/>
            <person name="Laughinghouse H. IV."/>
        </authorList>
    </citation>
    <scope>NUCLEOTIDE SEQUENCE [LARGE SCALE GENOMIC DNA]</scope>
    <source>
        <strain evidence="6 7">BLCC-F154</strain>
    </source>
</reference>
<evidence type="ECO:0000256" key="4">
    <source>
        <dbReference type="ARBA" id="ARBA00023136"/>
    </source>
</evidence>
<keyword evidence="7" id="KW-1185">Reference proteome</keyword>
<accession>A0ABV4YGZ2</accession>
<organism evidence="6 7">
    <name type="scientific">Floridaenema fluviatile BLCC-F154</name>
    <dbReference type="NCBI Taxonomy" id="3153640"/>
    <lineage>
        <taxon>Bacteria</taxon>
        <taxon>Bacillati</taxon>
        <taxon>Cyanobacteriota</taxon>
        <taxon>Cyanophyceae</taxon>
        <taxon>Oscillatoriophycideae</taxon>
        <taxon>Aerosakkonematales</taxon>
        <taxon>Aerosakkonemataceae</taxon>
        <taxon>Floridanema</taxon>
        <taxon>Floridanema fluviatile</taxon>
    </lineage>
</organism>
<evidence type="ECO:0000313" key="6">
    <source>
        <dbReference type="EMBL" id="MFB2938089.1"/>
    </source>
</evidence>
<feature type="domain" description="DUF1232" evidence="5">
    <location>
        <begin position="62"/>
        <end position="95"/>
    </location>
</feature>